<accession>A0AA49GJL3</accession>
<reference evidence="1" key="1">
    <citation type="journal article" date="2023" name="Comput. Struct. Biotechnol. J.">
        <title>Discovery of a novel marine Bacteroidetes with a rich repertoire of carbohydrate-active enzymes.</title>
        <authorList>
            <person name="Chen B."/>
            <person name="Liu G."/>
            <person name="Chen Q."/>
            <person name="Wang H."/>
            <person name="Liu L."/>
            <person name="Tang K."/>
        </authorList>
    </citation>
    <scope>NUCLEOTIDE SEQUENCE</scope>
    <source>
        <strain evidence="1">TK19036</strain>
    </source>
</reference>
<name>A0AA49GJL3_9BACT</name>
<reference evidence="1" key="2">
    <citation type="journal article" date="2024" name="Antonie Van Leeuwenhoek">
        <title>Roseihalotalea indica gen. nov., sp. nov., a halophilic Bacteroidetes from mesopelagic Southwest Indian Ocean with higher carbohydrate metabolic potential.</title>
        <authorList>
            <person name="Chen B."/>
            <person name="Zhang M."/>
            <person name="Lin D."/>
            <person name="Ye J."/>
            <person name="Tang K."/>
        </authorList>
    </citation>
    <scope>NUCLEOTIDE SEQUENCE</scope>
    <source>
        <strain evidence="1">TK19036</strain>
    </source>
</reference>
<dbReference type="EMBL" id="CP120682">
    <property type="protein sequence ID" value="WKN35417.1"/>
    <property type="molecule type" value="Genomic_DNA"/>
</dbReference>
<gene>
    <name evidence="1" type="ORF">K4G66_23875</name>
</gene>
<evidence type="ECO:0000313" key="1">
    <source>
        <dbReference type="EMBL" id="WKN35417.1"/>
    </source>
</evidence>
<protein>
    <submittedName>
        <fullName evidence="1">Uncharacterized protein</fullName>
    </submittedName>
</protein>
<dbReference type="AlphaFoldDB" id="A0AA49GJL3"/>
<proteinExistence type="predicted"/>
<organism evidence="1">
    <name type="scientific">Roseihalotalea indica</name>
    <dbReference type="NCBI Taxonomy" id="2867963"/>
    <lineage>
        <taxon>Bacteria</taxon>
        <taxon>Pseudomonadati</taxon>
        <taxon>Bacteroidota</taxon>
        <taxon>Cytophagia</taxon>
        <taxon>Cytophagales</taxon>
        <taxon>Catalimonadaceae</taxon>
        <taxon>Roseihalotalea</taxon>
    </lineage>
</organism>
<sequence length="59" mass="7070">MDNIFPEGSIVYAKIDPTLKLVVRRYVKRIYYCTIQKDPSRKERVYFERELMGDTPTPE</sequence>